<evidence type="ECO:0000313" key="4">
    <source>
        <dbReference type="Proteomes" id="UP000324133"/>
    </source>
</evidence>
<dbReference type="Gene3D" id="3.40.50.1110">
    <property type="entry name" value="SGNH hydrolase"/>
    <property type="match status" value="2"/>
</dbReference>
<dbReference type="AlphaFoldDB" id="A0A5B6TDP9"/>
<dbReference type="OrthoDB" id="9816001at2"/>
<accession>A0A5B6TDP9</accession>
<protein>
    <submittedName>
        <fullName evidence="3">Sialate O-acetylesterase</fullName>
    </submittedName>
</protein>
<dbReference type="GO" id="GO:0001681">
    <property type="term" value="F:sialate O-acetylesterase activity"/>
    <property type="evidence" value="ECO:0007669"/>
    <property type="project" value="InterPro"/>
</dbReference>
<reference evidence="3 4" key="1">
    <citation type="submission" date="2019-07" db="EMBL/GenBank/DDBJ databases">
        <title>Rufibacter sp. nov., isolated from lake sediment.</title>
        <authorList>
            <person name="Qu J.-H."/>
        </authorList>
    </citation>
    <scope>NUCLEOTIDE SEQUENCE [LARGE SCALE GENOMIC DNA]</scope>
    <source>
        <strain evidence="3 4">NBS58-1</strain>
    </source>
</reference>
<dbReference type="PANTHER" id="PTHR22901">
    <property type="entry name" value="SIALATE O-ACETYLESTERASE"/>
    <property type="match status" value="1"/>
</dbReference>
<dbReference type="GO" id="GO:0004553">
    <property type="term" value="F:hydrolase activity, hydrolyzing O-glycosyl compounds"/>
    <property type="evidence" value="ECO:0007669"/>
    <property type="project" value="InterPro"/>
</dbReference>
<proteinExistence type="predicted"/>
<comment type="caution">
    <text evidence="3">The sequence shown here is derived from an EMBL/GenBank/DDBJ whole genome shotgun (WGS) entry which is preliminary data.</text>
</comment>
<organism evidence="3 4">
    <name type="scientific">Rufibacter hautae</name>
    <dbReference type="NCBI Taxonomy" id="2595005"/>
    <lineage>
        <taxon>Bacteria</taxon>
        <taxon>Pseudomonadati</taxon>
        <taxon>Bacteroidota</taxon>
        <taxon>Cytophagia</taxon>
        <taxon>Cytophagales</taxon>
        <taxon>Hymenobacteraceae</taxon>
        <taxon>Rufibacter</taxon>
    </lineage>
</organism>
<dbReference type="Pfam" id="PF03629">
    <property type="entry name" value="SASA"/>
    <property type="match status" value="1"/>
</dbReference>
<name>A0A5B6TDP9_9BACT</name>
<dbReference type="RefSeq" id="WP_149091654.1">
    <property type="nucleotide sequence ID" value="NZ_VKKY01000002.1"/>
</dbReference>
<dbReference type="InterPro" id="IPR005181">
    <property type="entry name" value="SASA"/>
</dbReference>
<dbReference type="SUPFAM" id="SSF49785">
    <property type="entry name" value="Galactose-binding domain-like"/>
    <property type="match status" value="1"/>
</dbReference>
<keyword evidence="1" id="KW-0378">Hydrolase</keyword>
<dbReference type="GO" id="GO:0005975">
    <property type="term" value="P:carbohydrate metabolic process"/>
    <property type="evidence" value="ECO:0007669"/>
    <property type="project" value="InterPro"/>
</dbReference>
<evidence type="ECO:0000313" key="3">
    <source>
        <dbReference type="EMBL" id="KAA3438597.1"/>
    </source>
</evidence>
<sequence>MGNPRLSFCSTFLRFTFLIILVATPSLVFGQVRLPKVFSDHMVLQRGRAIPVWGTAQPGKQISVEFGGQKIKTTTGQDGKWMVHLPQMKAGGPHLMQVSEEDKTKPVILFKDVLIGDVWLASRQSNMEWQVQQAMNAETEIKNAHYPNIRFFNVPHDKKTNVQTDVLAGSWQPIDSLTVKTASAVAYYFARELQADLKVPIGILQSTWGGTPVEAWISREQLLSSPITQRTVLQNDTVTEKHFLKDSLDLVRFWDIVYNPKNKTDKTIPNPNYNDAKWPELVMPATLKNLNLPGYEGMMWLRKTIHLPQNLFGKEVTLHFGHPEMNYSLYFNGKEIAKNVWNAKPTHHYRIPANLVKQGKNVIAVRMAFLWTGGGFNPPAEEMYLTDGTAKLSLAGGWKYRKDLEPTLPTIKNYHQFPTYLFNAMINPVIPYGINGVIWYQGENNVSAPVDYRTLFPMMINDWRIRWQQGYFPFLYVQLANYMKRQPEPSQSDWATLREAQTLALAQPNTAMATIIDLGEADNIHPKNKQEVGRRLALLAKKLVYKKAVQASGPMYQNHQIEGNQIRIKFSETGAGLATRGNGKPTGFAIAGSNQKFYWADAVIEGNTVKVSSAQVKNPVAVRYAWADNPECNLINKDGLPANPFRTDDWNAIVAK</sequence>
<dbReference type="PANTHER" id="PTHR22901:SF0">
    <property type="entry name" value="SIALATE O-ACETYLESTERASE"/>
    <property type="match status" value="1"/>
</dbReference>
<feature type="domain" description="Sialate O-acetylesterase" evidence="2">
    <location>
        <begin position="433"/>
        <end position="537"/>
    </location>
</feature>
<evidence type="ECO:0000256" key="1">
    <source>
        <dbReference type="ARBA" id="ARBA00022801"/>
    </source>
</evidence>
<evidence type="ECO:0000259" key="2">
    <source>
        <dbReference type="Pfam" id="PF03629"/>
    </source>
</evidence>
<dbReference type="InterPro" id="IPR039329">
    <property type="entry name" value="SIAE"/>
</dbReference>
<dbReference type="Proteomes" id="UP000324133">
    <property type="component" value="Unassembled WGS sequence"/>
</dbReference>
<dbReference type="Gene3D" id="2.60.40.10">
    <property type="entry name" value="Immunoglobulins"/>
    <property type="match status" value="1"/>
</dbReference>
<gene>
    <name evidence="3" type="ORF">FOA19_15345</name>
</gene>
<dbReference type="InterPro" id="IPR036514">
    <property type="entry name" value="SGNH_hydro_sf"/>
</dbReference>
<dbReference type="InterPro" id="IPR013783">
    <property type="entry name" value="Ig-like_fold"/>
</dbReference>
<dbReference type="SUPFAM" id="SSF52266">
    <property type="entry name" value="SGNH hydrolase"/>
    <property type="match status" value="1"/>
</dbReference>
<dbReference type="EMBL" id="VKKY01000002">
    <property type="protein sequence ID" value="KAA3438597.1"/>
    <property type="molecule type" value="Genomic_DNA"/>
</dbReference>
<dbReference type="InterPro" id="IPR008979">
    <property type="entry name" value="Galactose-bd-like_sf"/>
</dbReference>
<keyword evidence="4" id="KW-1185">Reference proteome</keyword>